<dbReference type="PANTHER" id="PTHR43861">
    <property type="entry name" value="TRANS-ACONITATE 2-METHYLTRANSFERASE-RELATED"/>
    <property type="match status" value="1"/>
</dbReference>
<dbReference type="InterPro" id="IPR023149">
    <property type="entry name" value="Trans_acon_MeTrfase_C"/>
</dbReference>
<dbReference type="EMBL" id="CP045810">
    <property type="protein sequence ID" value="QHN38026.1"/>
    <property type="molecule type" value="Genomic_DNA"/>
</dbReference>
<dbReference type="GO" id="GO:0030798">
    <property type="term" value="F:trans-aconitate 2-methyltransferase activity"/>
    <property type="evidence" value="ECO:0007669"/>
    <property type="project" value="InterPro"/>
</dbReference>
<organism evidence="1">
    <name type="scientific">Gordonia amarae</name>
    <dbReference type="NCBI Taxonomy" id="36821"/>
    <lineage>
        <taxon>Bacteria</taxon>
        <taxon>Bacillati</taxon>
        <taxon>Actinomycetota</taxon>
        <taxon>Actinomycetes</taxon>
        <taxon>Mycobacteriales</taxon>
        <taxon>Gordoniaceae</taxon>
        <taxon>Gordonia</taxon>
    </lineage>
</organism>
<dbReference type="GO" id="GO:0032259">
    <property type="term" value="P:methylation"/>
    <property type="evidence" value="ECO:0007669"/>
    <property type="project" value="UniProtKB-KW"/>
</dbReference>
<dbReference type="PANTHER" id="PTHR43861:SF1">
    <property type="entry name" value="TRANS-ACONITATE 2-METHYLTRANSFERASE"/>
    <property type="match status" value="1"/>
</dbReference>
<dbReference type="Gene3D" id="1.10.150.290">
    <property type="entry name" value="S-adenosyl-L-methionine-dependent methyltransferases"/>
    <property type="match status" value="1"/>
</dbReference>
<accession>A0A857KTK2</accession>
<dbReference type="CDD" id="cd02440">
    <property type="entry name" value="AdoMet_MTases"/>
    <property type="match status" value="1"/>
</dbReference>
<protein>
    <submittedName>
        <fullName evidence="1">Methyltransferase domain-containing protein</fullName>
    </submittedName>
</protein>
<dbReference type="RefSeq" id="WP_005189040.1">
    <property type="nucleotide sequence ID" value="NZ_CP045804.1"/>
</dbReference>
<dbReference type="Pfam" id="PF13489">
    <property type="entry name" value="Methyltransf_23"/>
    <property type="match status" value="1"/>
</dbReference>
<keyword evidence="1" id="KW-0808">Transferase</keyword>
<evidence type="ECO:0000313" key="1">
    <source>
        <dbReference type="EMBL" id="QHN38026.1"/>
    </source>
</evidence>
<proteinExistence type="predicted"/>
<dbReference type="InterPro" id="IPR029063">
    <property type="entry name" value="SAM-dependent_MTases_sf"/>
</dbReference>
<sequence>MPTWDPARYLQFADDRARPYLDLIGQIRTTADTIVDLGCGTGSVTRHLRTFWPDADILGIDSSPEMVDVALRENCDAHLNYDIADVATWEPFAPVDLMVSNAMFQWVPDQFTVIDRLLGFLTDGGSFAVQVPNNTDTATHTSVRELAETEPYRSHLADIRPIPAIEPEDYLEFFAERGFAVNAWSTTYRHILHGDDPVFDWISATGARPYLQALDDDLRDKFTQDLKTRLRHAYPARPYGTVLPFQRTFAVASPQA</sequence>
<dbReference type="SUPFAM" id="SSF53335">
    <property type="entry name" value="S-adenosyl-L-methionine-dependent methyltransferases"/>
    <property type="match status" value="1"/>
</dbReference>
<keyword evidence="1" id="KW-0489">Methyltransferase</keyword>
<gene>
    <name evidence="1" type="ORF">GII30_01435</name>
</gene>
<name>A0A857KTK2_9ACTN</name>
<dbReference type="AlphaFoldDB" id="A0A857KTK2"/>
<dbReference type="Gene3D" id="3.40.50.150">
    <property type="entry name" value="Vaccinia Virus protein VP39"/>
    <property type="match status" value="1"/>
</dbReference>
<reference evidence="1" key="1">
    <citation type="journal article" date="2021" name="Nat. Microbiol.">
        <title>Cocultivation of an ultrasmall environmental parasitic bacterium with lytic ability against bacteria associated with wastewater foams.</title>
        <authorList>
            <person name="Batinovic S."/>
            <person name="Rose J.J.A."/>
            <person name="Ratcliffe J."/>
            <person name="Seviour R.J."/>
            <person name="Petrovski S."/>
        </authorList>
    </citation>
    <scope>NUCLEOTIDE SEQUENCE</scope>
    <source>
        <strain evidence="1">CON44</strain>
    </source>
</reference>